<protein>
    <submittedName>
        <fullName evidence="1">Hydroxysteroid dehydrogenase 2</fullName>
    </submittedName>
</protein>
<dbReference type="AlphaFoldDB" id="A0A699S193"/>
<organism evidence="1">
    <name type="scientific">Tanacetum cinerariifolium</name>
    <name type="common">Dalmatian daisy</name>
    <name type="synonym">Chrysanthemum cinerariifolium</name>
    <dbReference type="NCBI Taxonomy" id="118510"/>
    <lineage>
        <taxon>Eukaryota</taxon>
        <taxon>Viridiplantae</taxon>
        <taxon>Streptophyta</taxon>
        <taxon>Embryophyta</taxon>
        <taxon>Tracheophyta</taxon>
        <taxon>Spermatophyta</taxon>
        <taxon>Magnoliopsida</taxon>
        <taxon>eudicotyledons</taxon>
        <taxon>Gunneridae</taxon>
        <taxon>Pentapetalae</taxon>
        <taxon>asterids</taxon>
        <taxon>campanulids</taxon>
        <taxon>Asterales</taxon>
        <taxon>Asteraceae</taxon>
        <taxon>Asteroideae</taxon>
        <taxon>Anthemideae</taxon>
        <taxon>Anthemidinae</taxon>
        <taxon>Tanacetum</taxon>
    </lineage>
</organism>
<comment type="caution">
    <text evidence="1">The sequence shown here is derived from an EMBL/GenBank/DDBJ whole genome shotgun (WGS) entry which is preliminary data.</text>
</comment>
<name>A0A699S193_TANCI</name>
<feature type="non-terminal residue" evidence="1">
    <location>
        <position position="1"/>
    </location>
</feature>
<sequence length="39" mass="4447">CYRQTRNDTSTTDERSINITHFALPHLMKSKGRIVVIGS</sequence>
<accession>A0A699S193</accession>
<reference evidence="1" key="1">
    <citation type="journal article" date="2019" name="Sci. Rep.">
        <title>Draft genome of Tanacetum cinerariifolium, the natural source of mosquito coil.</title>
        <authorList>
            <person name="Yamashiro T."/>
            <person name="Shiraishi A."/>
            <person name="Satake H."/>
            <person name="Nakayama K."/>
        </authorList>
    </citation>
    <scope>NUCLEOTIDE SEQUENCE</scope>
</reference>
<dbReference type="EMBL" id="BKCJ011130135">
    <property type="protein sequence ID" value="GFC91152.1"/>
    <property type="molecule type" value="Genomic_DNA"/>
</dbReference>
<evidence type="ECO:0000313" key="1">
    <source>
        <dbReference type="EMBL" id="GFC91152.1"/>
    </source>
</evidence>
<proteinExistence type="predicted"/>
<gene>
    <name evidence="1" type="ORF">Tci_863122</name>
</gene>